<dbReference type="PANTHER" id="PTHR43790">
    <property type="entry name" value="CARBOHYDRATE TRANSPORT ATP-BINDING PROTEIN MG119-RELATED"/>
    <property type="match status" value="1"/>
</dbReference>
<dbReference type="Gene3D" id="3.40.50.300">
    <property type="entry name" value="P-loop containing nucleotide triphosphate hydrolases"/>
    <property type="match status" value="2"/>
</dbReference>
<dbReference type="PROSITE" id="PS50893">
    <property type="entry name" value="ABC_TRANSPORTER_2"/>
    <property type="match status" value="2"/>
</dbReference>
<evidence type="ECO:0000256" key="1">
    <source>
        <dbReference type="ARBA" id="ARBA00004202"/>
    </source>
</evidence>
<evidence type="ECO:0000259" key="9">
    <source>
        <dbReference type="PROSITE" id="PS50893"/>
    </source>
</evidence>
<keyword evidence="4" id="KW-0677">Repeat</keyword>
<keyword evidence="2" id="KW-0813">Transport</keyword>
<evidence type="ECO:0000256" key="3">
    <source>
        <dbReference type="ARBA" id="ARBA00022475"/>
    </source>
</evidence>
<name>A0A537J458_9BACT</name>
<dbReference type="Proteomes" id="UP000320048">
    <property type="component" value="Unassembled WGS sequence"/>
</dbReference>
<evidence type="ECO:0000313" key="10">
    <source>
        <dbReference type="EMBL" id="TMI78328.1"/>
    </source>
</evidence>
<evidence type="ECO:0000256" key="7">
    <source>
        <dbReference type="ARBA" id="ARBA00022967"/>
    </source>
</evidence>
<comment type="caution">
    <text evidence="10">The sequence shown here is derived from an EMBL/GenBank/DDBJ whole genome shotgun (WGS) entry which is preliminary data.</text>
</comment>
<organism evidence="10 11">
    <name type="scientific">Candidatus Segetimicrobium genomatis</name>
    <dbReference type="NCBI Taxonomy" id="2569760"/>
    <lineage>
        <taxon>Bacteria</taxon>
        <taxon>Bacillati</taxon>
        <taxon>Candidatus Sysuimicrobiota</taxon>
        <taxon>Candidatus Sysuimicrobiia</taxon>
        <taxon>Candidatus Sysuimicrobiales</taxon>
        <taxon>Candidatus Segetimicrobiaceae</taxon>
        <taxon>Candidatus Segetimicrobium</taxon>
    </lineage>
</organism>
<evidence type="ECO:0000256" key="8">
    <source>
        <dbReference type="ARBA" id="ARBA00023136"/>
    </source>
</evidence>
<keyword evidence="8" id="KW-0472">Membrane</keyword>
<keyword evidence="7" id="KW-1278">Translocase</keyword>
<dbReference type="CDD" id="cd03216">
    <property type="entry name" value="ABC_Carb_Monos_I"/>
    <property type="match status" value="1"/>
</dbReference>
<keyword evidence="6 10" id="KW-0067">ATP-binding</keyword>
<feature type="domain" description="ABC transporter" evidence="9">
    <location>
        <begin position="258"/>
        <end position="502"/>
    </location>
</feature>
<dbReference type="GO" id="GO:0005524">
    <property type="term" value="F:ATP binding"/>
    <property type="evidence" value="ECO:0007669"/>
    <property type="project" value="UniProtKB-KW"/>
</dbReference>
<comment type="subcellular location">
    <subcellularLocation>
        <location evidence="1">Cell membrane</location>
        <topology evidence="1">Peripheral membrane protein</topology>
    </subcellularLocation>
</comment>
<dbReference type="SUPFAM" id="SSF52540">
    <property type="entry name" value="P-loop containing nucleoside triphosphate hydrolases"/>
    <property type="match status" value="2"/>
</dbReference>
<dbReference type="InterPro" id="IPR003593">
    <property type="entry name" value="AAA+_ATPase"/>
</dbReference>
<dbReference type="InterPro" id="IPR003439">
    <property type="entry name" value="ABC_transporter-like_ATP-bd"/>
</dbReference>
<keyword evidence="3" id="KW-1003">Cell membrane</keyword>
<gene>
    <name evidence="10" type="ORF">E6H04_12645</name>
</gene>
<dbReference type="InterPro" id="IPR050107">
    <property type="entry name" value="ABC_carbohydrate_import_ATPase"/>
</dbReference>
<dbReference type="EMBL" id="VBAO01000384">
    <property type="protein sequence ID" value="TMI78328.1"/>
    <property type="molecule type" value="Genomic_DNA"/>
</dbReference>
<dbReference type="GO" id="GO:0005886">
    <property type="term" value="C:plasma membrane"/>
    <property type="evidence" value="ECO:0007669"/>
    <property type="project" value="UniProtKB-SubCell"/>
</dbReference>
<evidence type="ECO:0000313" key="11">
    <source>
        <dbReference type="Proteomes" id="UP000320048"/>
    </source>
</evidence>
<keyword evidence="5" id="KW-0547">Nucleotide-binding</keyword>
<accession>A0A537J458</accession>
<dbReference type="AlphaFoldDB" id="A0A537J458"/>
<dbReference type="FunFam" id="3.40.50.300:FF:000127">
    <property type="entry name" value="Ribose import ATP-binding protein RbsA"/>
    <property type="match status" value="1"/>
</dbReference>
<dbReference type="PANTHER" id="PTHR43790:SF4">
    <property type="entry name" value="GUANOSINE IMPORT ATP-BINDING PROTEIN NUPO"/>
    <property type="match status" value="1"/>
</dbReference>
<dbReference type="InterPro" id="IPR027417">
    <property type="entry name" value="P-loop_NTPase"/>
</dbReference>
<dbReference type="InterPro" id="IPR017871">
    <property type="entry name" value="ABC_transporter-like_CS"/>
</dbReference>
<evidence type="ECO:0000256" key="6">
    <source>
        <dbReference type="ARBA" id="ARBA00022840"/>
    </source>
</evidence>
<dbReference type="SMART" id="SM00382">
    <property type="entry name" value="AAA"/>
    <property type="match status" value="1"/>
</dbReference>
<dbReference type="Pfam" id="PF00005">
    <property type="entry name" value="ABC_tran"/>
    <property type="match status" value="2"/>
</dbReference>
<feature type="domain" description="ABC transporter" evidence="9">
    <location>
        <begin position="7"/>
        <end position="241"/>
    </location>
</feature>
<protein>
    <submittedName>
        <fullName evidence="10">ABC transporter ATP-binding protein</fullName>
    </submittedName>
</protein>
<evidence type="ECO:0000256" key="5">
    <source>
        <dbReference type="ARBA" id="ARBA00022741"/>
    </source>
</evidence>
<dbReference type="CDD" id="cd03215">
    <property type="entry name" value="ABC_Carb_Monos_II"/>
    <property type="match status" value="1"/>
</dbReference>
<evidence type="ECO:0000256" key="4">
    <source>
        <dbReference type="ARBA" id="ARBA00022737"/>
    </source>
</evidence>
<evidence type="ECO:0000256" key="2">
    <source>
        <dbReference type="ARBA" id="ARBA00022448"/>
    </source>
</evidence>
<dbReference type="GO" id="GO:0016887">
    <property type="term" value="F:ATP hydrolysis activity"/>
    <property type="evidence" value="ECO:0007669"/>
    <property type="project" value="InterPro"/>
</dbReference>
<sequence>MPQAAAVEMRGITKRFAGLLANDAVDFDLAPGEIHALLGENGAGKSTLMKILYGFYQPDAGEIRLRGTPVRFRSPRDALGHGLGMVFQQFMLVPSLSVTENVLLSLPRDGVRLRHREAARRVGGLASRYGLAVDPAARVWQLSVGEQQRVEVLKLLARGAEILILDEPTSVLTPREVRDLFGTLRGLAGEGRAIVIITHKLSEVIAVADRVTVLRGGRIVGTVRASATTPRALARMMVGRETFDQARRDAVAPGPVVLEVQDLRALGDRGVPALRGVSLSVRAGEILGVAGVAGNGQRELGEAVAGLRRATGGAVRIDGADCTHASARAVRERGVGHVPEDRLGTGVAPSLSVADNLLLTGYRAPRFGWGPLLDRRAMLSHARGLIVEFGIRAAGPEAPVRTLSGGNLQRLILARELSPRPRLILAFHPTRGLDVGGTEAVHRLLLDRRRAGAAILLISEDLDEILLLSDRIAVLHGGELAGTVETGTVTMEALGLMMAGVRPADAGGGSGP</sequence>
<proteinExistence type="predicted"/>
<reference evidence="10 11" key="1">
    <citation type="journal article" date="2019" name="Nat. Microbiol.">
        <title>Mediterranean grassland soil C-N compound turnover is dependent on rainfall and depth, and is mediated by genomically divergent microorganisms.</title>
        <authorList>
            <person name="Diamond S."/>
            <person name="Andeer P.F."/>
            <person name="Li Z."/>
            <person name="Crits-Christoph A."/>
            <person name="Burstein D."/>
            <person name="Anantharaman K."/>
            <person name="Lane K.R."/>
            <person name="Thomas B.C."/>
            <person name="Pan C."/>
            <person name="Northen T.R."/>
            <person name="Banfield J.F."/>
        </authorList>
    </citation>
    <scope>NUCLEOTIDE SEQUENCE [LARGE SCALE GENOMIC DNA]</scope>
    <source>
        <strain evidence="10">NP_7</strain>
    </source>
</reference>
<dbReference type="PROSITE" id="PS00211">
    <property type="entry name" value="ABC_TRANSPORTER_1"/>
    <property type="match status" value="2"/>
</dbReference>